<evidence type="ECO:0000313" key="1">
    <source>
        <dbReference type="EMBL" id="TVZ06880.1"/>
    </source>
</evidence>
<evidence type="ECO:0000313" key="2">
    <source>
        <dbReference type="Proteomes" id="UP000460272"/>
    </source>
</evidence>
<gene>
    <name evidence="1" type="ORF">EAS64_05930</name>
</gene>
<dbReference type="Proteomes" id="UP000460272">
    <property type="component" value="Unassembled WGS sequence"/>
</dbReference>
<dbReference type="OrthoDB" id="4547474at2"/>
<reference evidence="1 2" key="1">
    <citation type="submission" date="2018-11" db="EMBL/GenBank/DDBJ databases">
        <title>Trebonia kvetii gen.nov., sp.nov., a novel acidophilic actinobacterium, and proposal of the new actinobacterial family Treboniaceae fam. nov.</title>
        <authorList>
            <person name="Rapoport D."/>
            <person name="Sagova-Mareckova M."/>
            <person name="Sedlacek I."/>
            <person name="Provaznik J."/>
            <person name="Kralova S."/>
            <person name="Pavlinic D."/>
            <person name="Benes V."/>
            <person name="Kopecky J."/>
        </authorList>
    </citation>
    <scope>NUCLEOTIDE SEQUENCE [LARGE SCALE GENOMIC DNA]</scope>
    <source>
        <strain evidence="1 2">15Tr583</strain>
    </source>
</reference>
<dbReference type="AlphaFoldDB" id="A0A6P2C6R4"/>
<name>A0A6P2C6R4_9ACTN</name>
<sequence length="258" mass="27709">MPTRIAGLRGRLPKKPPAERFNIQYLSSYLTTPLPAPVYPVDVTSGITDWQMLGNGPDPTCTSHPNGVGDCTFAGCQHYRMAKAAAEKETETWESSNDLVKEYLKYDHGKDEGANIADLLLYWYQAGKILAFAPVDHTNAAEVDSAMAAFTGAYVGVNLTDDADQLFGQGQPWTVANGQQPDPNEGHCIVKVKADGSQLDGWVTWGAVQESTLDWTKACLDEAWVIITQEDAAAANVDIAALRADIDALHGQGGGPAS</sequence>
<proteinExistence type="predicted"/>
<comment type="caution">
    <text evidence="1">The sequence shown here is derived from an EMBL/GenBank/DDBJ whole genome shotgun (WGS) entry which is preliminary data.</text>
</comment>
<protein>
    <submittedName>
        <fullName evidence="1">Uncharacterized protein</fullName>
    </submittedName>
</protein>
<keyword evidence="2" id="KW-1185">Reference proteome</keyword>
<dbReference type="EMBL" id="RPFW01000001">
    <property type="protein sequence ID" value="TVZ06880.1"/>
    <property type="molecule type" value="Genomic_DNA"/>
</dbReference>
<organism evidence="1 2">
    <name type="scientific">Trebonia kvetii</name>
    <dbReference type="NCBI Taxonomy" id="2480626"/>
    <lineage>
        <taxon>Bacteria</taxon>
        <taxon>Bacillati</taxon>
        <taxon>Actinomycetota</taxon>
        <taxon>Actinomycetes</taxon>
        <taxon>Streptosporangiales</taxon>
        <taxon>Treboniaceae</taxon>
        <taxon>Trebonia</taxon>
    </lineage>
</organism>
<dbReference type="RefSeq" id="WP_145851636.1">
    <property type="nucleotide sequence ID" value="NZ_RPFW01000001.1"/>
</dbReference>
<accession>A0A6P2C6R4</accession>